<dbReference type="Proteomes" id="UP000289340">
    <property type="component" value="Chromosome 13"/>
</dbReference>
<dbReference type="GO" id="GO:0006406">
    <property type="term" value="P:mRNA export from nucleus"/>
    <property type="evidence" value="ECO:0007669"/>
    <property type="project" value="TreeGrafter"/>
</dbReference>
<keyword evidence="2" id="KW-0813">Transport</keyword>
<keyword evidence="10" id="KW-0472">Membrane</keyword>
<keyword evidence="4" id="KW-0653">Protein transport</keyword>
<keyword evidence="10" id="KW-0812">Transmembrane</keyword>
<organism evidence="12 13">
    <name type="scientific">Glycine soja</name>
    <name type="common">Wild soybean</name>
    <dbReference type="NCBI Taxonomy" id="3848"/>
    <lineage>
        <taxon>Eukaryota</taxon>
        <taxon>Viridiplantae</taxon>
        <taxon>Streptophyta</taxon>
        <taxon>Embryophyta</taxon>
        <taxon>Tracheophyta</taxon>
        <taxon>Spermatophyta</taxon>
        <taxon>Magnoliopsida</taxon>
        <taxon>eudicotyledons</taxon>
        <taxon>Gunneridae</taxon>
        <taxon>Pentapetalae</taxon>
        <taxon>rosids</taxon>
        <taxon>fabids</taxon>
        <taxon>Fabales</taxon>
        <taxon>Fabaceae</taxon>
        <taxon>Papilionoideae</taxon>
        <taxon>50 kb inversion clade</taxon>
        <taxon>NPAAA clade</taxon>
        <taxon>indigoferoid/millettioid clade</taxon>
        <taxon>Phaseoleae</taxon>
        <taxon>Glycine</taxon>
        <taxon>Glycine subgen. Soja</taxon>
    </lineage>
</organism>
<accession>A0A445HH98</accession>
<evidence type="ECO:0000313" key="13">
    <source>
        <dbReference type="Proteomes" id="UP000289340"/>
    </source>
</evidence>
<name>A0A445HH98_GLYSO</name>
<dbReference type="GO" id="GO:0000055">
    <property type="term" value="P:ribosomal large subunit export from nucleus"/>
    <property type="evidence" value="ECO:0007669"/>
    <property type="project" value="InterPro"/>
</dbReference>
<comment type="subcellular location">
    <subcellularLocation>
        <location evidence="1">Nucleus</location>
        <location evidence="1">Nuclear pore complex</location>
    </subcellularLocation>
</comment>
<dbReference type="PANTHER" id="PTHR13257:SF0">
    <property type="entry name" value="NUCLEAR PORE COMPLEX PROTEIN NUP88"/>
    <property type="match status" value="1"/>
</dbReference>
<dbReference type="AlphaFoldDB" id="A0A445HH98"/>
<feature type="transmembrane region" description="Helical" evidence="10">
    <location>
        <begin position="12"/>
        <end position="35"/>
    </location>
</feature>
<comment type="caution">
    <text evidence="12">The sequence shown here is derived from an EMBL/GenBank/DDBJ whole genome shotgun (WGS) entry which is preliminary data.</text>
</comment>
<keyword evidence="10" id="KW-1133">Transmembrane helix</keyword>
<feature type="compositionally biased region" description="Polar residues" evidence="9">
    <location>
        <begin position="563"/>
        <end position="572"/>
    </location>
</feature>
<evidence type="ECO:0000313" key="12">
    <source>
        <dbReference type="EMBL" id="RZB72986.1"/>
    </source>
</evidence>
<dbReference type="InterPro" id="IPR037700">
    <property type="entry name" value="NUP88/NUP82"/>
</dbReference>
<evidence type="ECO:0000256" key="5">
    <source>
        <dbReference type="ARBA" id="ARBA00023010"/>
    </source>
</evidence>
<dbReference type="GO" id="GO:0005643">
    <property type="term" value="C:nuclear pore"/>
    <property type="evidence" value="ECO:0007669"/>
    <property type="project" value="UniProtKB-SubCell"/>
</dbReference>
<gene>
    <name evidence="12" type="ORF">D0Y65_036961</name>
</gene>
<keyword evidence="13" id="KW-1185">Reference proteome</keyword>
<dbReference type="EMBL" id="QZWG01000013">
    <property type="protein sequence ID" value="RZB72985.1"/>
    <property type="molecule type" value="Genomic_DNA"/>
</dbReference>
<keyword evidence="5" id="KW-0811">Translocation</keyword>
<proteinExistence type="predicted"/>
<evidence type="ECO:0000256" key="2">
    <source>
        <dbReference type="ARBA" id="ARBA00022448"/>
    </source>
</evidence>
<feature type="region of interest" description="Disordered" evidence="9">
    <location>
        <begin position="561"/>
        <end position="584"/>
    </location>
</feature>
<feature type="coiled-coil region" evidence="8">
    <location>
        <begin position="488"/>
        <end position="515"/>
    </location>
</feature>
<feature type="region of interest" description="Disordered" evidence="9">
    <location>
        <begin position="605"/>
        <end position="627"/>
    </location>
</feature>
<evidence type="ECO:0000256" key="6">
    <source>
        <dbReference type="ARBA" id="ARBA00023132"/>
    </source>
</evidence>
<feature type="compositionally biased region" description="Basic and acidic residues" evidence="9">
    <location>
        <begin position="605"/>
        <end position="620"/>
    </location>
</feature>
<keyword evidence="8" id="KW-0175">Coiled coil</keyword>
<evidence type="ECO:0000256" key="4">
    <source>
        <dbReference type="ARBA" id="ARBA00022927"/>
    </source>
</evidence>
<evidence type="ECO:0000256" key="1">
    <source>
        <dbReference type="ARBA" id="ARBA00004567"/>
    </source>
</evidence>
<keyword evidence="6" id="KW-0906">Nuclear pore complex</keyword>
<evidence type="ECO:0000313" key="11">
    <source>
        <dbReference type="EMBL" id="RZB72985.1"/>
    </source>
</evidence>
<dbReference type="GO" id="GO:0000056">
    <property type="term" value="P:ribosomal small subunit export from nucleus"/>
    <property type="evidence" value="ECO:0007669"/>
    <property type="project" value="InterPro"/>
</dbReference>
<reference evidence="12 13" key="1">
    <citation type="submission" date="2018-09" db="EMBL/GenBank/DDBJ databases">
        <title>A high-quality reference genome of wild soybean provides a powerful tool to mine soybean genomes.</title>
        <authorList>
            <person name="Xie M."/>
            <person name="Chung C.Y.L."/>
            <person name="Li M.-W."/>
            <person name="Wong F.-L."/>
            <person name="Chan T.-F."/>
            <person name="Lam H.-M."/>
        </authorList>
    </citation>
    <scope>NUCLEOTIDE SEQUENCE [LARGE SCALE GENOMIC DNA]</scope>
    <source>
        <strain evidence="13">cv. W05</strain>
        <tissue evidence="12">Hypocotyl of etiolated seedlings</tissue>
    </source>
</reference>
<keyword evidence="3" id="KW-0509">mRNA transport</keyword>
<sequence>MIFVCYKHYGTLTVILIWESFLLTLFSDFSTWLWILCNLSKNIIYSLLSLVELERPHHCVQLIFLLEETTYGTGSVLFKCESLVEIYNDAHTFGKISANSVAANNSKLAISWLEAAFPELQNQETKGDSLSLLKAHSYALFDASLVLQGPLRRVGQDGNEDSVGRSAECEGRAVSFLYNLVSKDSILVTAWSGGQLQIDALADEIQPVWSVGSPPRLRVDSHDQILGLAMICESIASSSLWKLDHNAWLGNPPPLLRLAIVDLALPRKAESGYNISLFIDTLMPERIYSLHDGGIDSIVLHFLPFTSQTNGKDDTMKTPSVHPVLNTCQSGFTSEPSLCGFVSLSDSFGYSWIVTITLSLECVVLEMKSWNLLLPVSIDMEKKPISSEGESKGRDIPTIISKELLSGPREVLVPQASPSLRSVAADSIEGRSTLHQYFKLFHETYVEYAHKVYLELKHHAPQLKKIINDQHSRIGDAQQKLLKVDEKEAILQKRIDRAIQMHNSLEERLQQLRNLPCVHKKPLSRAERKFKSELDHFKEVELDALHSSVDAVSARLRRHLQASKANHQQQKTPGKKSYAGDDQMSLLKSSLEKLSLLNTENSKKVELVESSLRNKERSSRESSLPMP</sequence>
<protein>
    <submittedName>
        <fullName evidence="11">Nuclear pore complex protein NUP88 isoform B</fullName>
    </submittedName>
    <submittedName>
        <fullName evidence="12">Nuclear pore complex protein NUP88 isoform C</fullName>
    </submittedName>
</protein>
<evidence type="ECO:0000256" key="10">
    <source>
        <dbReference type="SAM" id="Phobius"/>
    </source>
</evidence>
<evidence type="ECO:0000256" key="8">
    <source>
        <dbReference type="SAM" id="Coils"/>
    </source>
</evidence>
<dbReference type="PANTHER" id="PTHR13257">
    <property type="entry name" value="NUCLEOPORIN NUP84-RELATED"/>
    <property type="match status" value="1"/>
</dbReference>
<keyword evidence="7" id="KW-0539">Nucleus</keyword>
<evidence type="ECO:0000256" key="9">
    <source>
        <dbReference type="SAM" id="MobiDB-lite"/>
    </source>
</evidence>
<dbReference type="EMBL" id="QZWG01000013">
    <property type="protein sequence ID" value="RZB72986.1"/>
    <property type="molecule type" value="Genomic_DNA"/>
</dbReference>
<evidence type="ECO:0000256" key="7">
    <source>
        <dbReference type="ARBA" id="ARBA00023242"/>
    </source>
</evidence>
<dbReference type="GO" id="GO:0006606">
    <property type="term" value="P:protein import into nucleus"/>
    <property type="evidence" value="ECO:0007669"/>
    <property type="project" value="TreeGrafter"/>
</dbReference>
<dbReference type="GO" id="GO:0017056">
    <property type="term" value="F:structural constituent of nuclear pore"/>
    <property type="evidence" value="ECO:0007669"/>
    <property type="project" value="InterPro"/>
</dbReference>
<evidence type="ECO:0000256" key="3">
    <source>
        <dbReference type="ARBA" id="ARBA00022816"/>
    </source>
</evidence>